<proteinExistence type="predicted"/>
<keyword evidence="3" id="KW-1185">Reference proteome</keyword>
<evidence type="ECO:0000256" key="1">
    <source>
        <dbReference type="SAM" id="MobiDB-lite"/>
    </source>
</evidence>
<protein>
    <submittedName>
        <fullName evidence="2">(salmon louse) hypothetical protein</fullName>
    </submittedName>
</protein>
<dbReference type="OrthoDB" id="10564761at2759"/>
<name>A0A7R8CE98_LEPSM</name>
<accession>A0A7R8CE98</accession>
<feature type="compositionally biased region" description="Polar residues" evidence="1">
    <location>
        <begin position="130"/>
        <end position="153"/>
    </location>
</feature>
<evidence type="ECO:0000313" key="2">
    <source>
        <dbReference type="EMBL" id="CAF2793584.1"/>
    </source>
</evidence>
<dbReference type="AlphaFoldDB" id="A0A7R8CE98"/>
<reference evidence="2" key="1">
    <citation type="submission" date="2021-02" db="EMBL/GenBank/DDBJ databases">
        <authorList>
            <person name="Bekaert M."/>
        </authorList>
    </citation>
    <scope>NUCLEOTIDE SEQUENCE</scope>
    <source>
        <strain evidence="2">IoA-00</strain>
    </source>
</reference>
<feature type="region of interest" description="Disordered" evidence="1">
    <location>
        <begin position="112"/>
        <end position="160"/>
    </location>
</feature>
<dbReference type="Proteomes" id="UP000675881">
    <property type="component" value="Chromosome 10"/>
</dbReference>
<sequence>MPLPNYGYNNEETKQNQELIFEMPPKIVESNEGCCEKNNRKKAQITTGKLGIELERKMVINNEDPDNIWKSTNVNPEDLESAKKYSETKDIRDDVKKDLDGFISSNKLKEIRSNRHLQPAPTPLIKDTTTDMQMTTPSYSYSSTKEPLSSSYSPKREPTFPLEVSIPVQREYNTLD</sequence>
<dbReference type="EMBL" id="HG994589">
    <property type="protein sequence ID" value="CAF2793584.1"/>
    <property type="molecule type" value="Genomic_DNA"/>
</dbReference>
<gene>
    <name evidence="2" type="ORF">LSAA_2488</name>
</gene>
<evidence type="ECO:0000313" key="3">
    <source>
        <dbReference type="Proteomes" id="UP000675881"/>
    </source>
</evidence>
<organism evidence="2 3">
    <name type="scientific">Lepeophtheirus salmonis</name>
    <name type="common">Salmon louse</name>
    <name type="synonym">Caligus salmonis</name>
    <dbReference type="NCBI Taxonomy" id="72036"/>
    <lineage>
        <taxon>Eukaryota</taxon>
        <taxon>Metazoa</taxon>
        <taxon>Ecdysozoa</taxon>
        <taxon>Arthropoda</taxon>
        <taxon>Crustacea</taxon>
        <taxon>Multicrustacea</taxon>
        <taxon>Hexanauplia</taxon>
        <taxon>Copepoda</taxon>
        <taxon>Siphonostomatoida</taxon>
        <taxon>Caligidae</taxon>
        <taxon>Lepeophtheirus</taxon>
    </lineage>
</organism>